<comment type="caution">
    <text evidence="2">The sequence shown here is derived from an EMBL/GenBank/DDBJ whole genome shotgun (WGS) entry which is preliminary data.</text>
</comment>
<dbReference type="InterPro" id="IPR024775">
    <property type="entry name" value="DinB-like"/>
</dbReference>
<evidence type="ECO:0000259" key="1">
    <source>
        <dbReference type="Pfam" id="PF12867"/>
    </source>
</evidence>
<feature type="domain" description="DinB-like" evidence="1">
    <location>
        <begin position="57"/>
        <end position="181"/>
    </location>
</feature>
<dbReference type="RefSeq" id="WP_229338203.1">
    <property type="nucleotide sequence ID" value="NZ_JAINUL010000001.1"/>
</dbReference>
<name>A0ABS8E820_9ACTN</name>
<protein>
    <submittedName>
        <fullName evidence="2">DinB family protein</fullName>
    </submittedName>
</protein>
<evidence type="ECO:0000313" key="3">
    <source>
        <dbReference type="Proteomes" id="UP001520654"/>
    </source>
</evidence>
<dbReference type="EMBL" id="JAINUL010000001">
    <property type="protein sequence ID" value="MCC0097302.1"/>
    <property type="molecule type" value="Genomic_DNA"/>
</dbReference>
<dbReference type="Pfam" id="PF12867">
    <property type="entry name" value="DinB_2"/>
    <property type="match status" value="1"/>
</dbReference>
<dbReference type="InterPro" id="IPR034660">
    <property type="entry name" value="DinB/YfiT-like"/>
</dbReference>
<dbReference type="SUPFAM" id="SSF109854">
    <property type="entry name" value="DinB/YfiT-like putative metalloenzymes"/>
    <property type="match status" value="1"/>
</dbReference>
<sequence length="209" mass="23054">MTTSTTTGSAVTTDGVHRIDIPSATEDPAAYVSALLEVAGERDAFDVLAKTPVWAARLFADLPTDLAETVPEPGEWPAAFIVGHLFDVDIVYGFRWRLVATEDNPVYPGYDEQLWAPLPRLPFRQMLDAWTGLRASNVALLAALTPEEWQRTGRHGEQGGETMEVMIRKVIGHDIAHINQIYRAIRLVREAAGLDVAELDATYESLGLR</sequence>
<evidence type="ECO:0000313" key="2">
    <source>
        <dbReference type="EMBL" id="MCC0097302.1"/>
    </source>
</evidence>
<proteinExistence type="predicted"/>
<organism evidence="2 3">
    <name type="scientific">Streptomyces flavotricini</name>
    <dbReference type="NCBI Taxonomy" id="66888"/>
    <lineage>
        <taxon>Bacteria</taxon>
        <taxon>Bacillati</taxon>
        <taxon>Actinomycetota</taxon>
        <taxon>Actinomycetes</taxon>
        <taxon>Kitasatosporales</taxon>
        <taxon>Streptomycetaceae</taxon>
        <taxon>Streptomyces</taxon>
    </lineage>
</organism>
<dbReference type="Proteomes" id="UP001520654">
    <property type="component" value="Unassembled WGS sequence"/>
</dbReference>
<gene>
    <name evidence="2" type="ORF">K7B10_21450</name>
</gene>
<dbReference type="Gene3D" id="1.20.120.450">
    <property type="entry name" value="dinb family like domain"/>
    <property type="match status" value="1"/>
</dbReference>
<reference evidence="2 3" key="1">
    <citation type="submission" date="2021-08" db="EMBL/GenBank/DDBJ databases">
        <title>Genomic Architecture of Streptomyces flavotricini NGL1 and Streptomyces erythrochromogenes HMS4 With Differential Plant Beneficial attributes and laccase production capabilities.</title>
        <authorList>
            <person name="Salwan R."/>
            <person name="Kaur R."/>
            <person name="Sharma V."/>
        </authorList>
    </citation>
    <scope>NUCLEOTIDE SEQUENCE [LARGE SCALE GENOMIC DNA]</scope>
    <source>
        <strain evidence="2 3">NGL1</strain>
    </source>
</reference>
<accession>A0ABS8E820</accession>
<keyword evidence="3" id="KW-1185">Reference proteome</keyword>